<dbReference type="PANTHER" id="PTHR38767">
    <property type="entry name" value="DNA POLYMERASE III SUBUNIT CHI"/>
    <property type="match status" value="1"/>
</dbReference>
<protein>
    <submittedName>
        <fullName evidence="1">DNA polymerase III subunit chi</fullName>
    </submittedName>
</protein>
<accession>A0A1U7JE76</accession>
<gene>
    <name evidence="1" type="ORF">A3843_14645</name>
</gene>
<dbReference type="PANTHER" id="PTHR38767:SF1">
    <property type="entry name" value="DNA POLYMERASE III SUBUNIT CHI"/>
    <property type="match status" value="1"/>
</dbReference>
<dbReference type="EMBL" id="LVVZ01000022">
    <property type="protein sequence ID" value="OKL42982.1"/>
    <property type="molecule type" value="Genomic_DNA"/>
</dbReference>
<dbReference type="AlphaFoldDB" id="A0A1U7JE76"/>
<evidence type="ECO:0000313" key="2">
    <source>
        <dbReference type="Proteomes" id="UP000185783"/>
    </source>
</evidence>
<evidence type="ECO:0000313" key="1">
    <source>
        <dbReference type="EMBL" id="OKL42982.1"/>
    </source>
</evidence>
<dbReference type="NCBIfam" id="NF004347">
    <property type="entry name" value="PRK05728.1-4"/>
    <property type="match status" value="1"/>
</dbReference>
<dbReference type="GO" id="GO:0003677">
    <property type="term" value="F:DNA binding"/>
    <property type="evidence" value="ECO:0007669"/>
    <property type="project" value="InterPro"/>
</dbReference>
<dbReference type="RefSeq" id="WP_028482773.1">
    <property type="nucleotide sequence ID" value="NZ_LVVZ01000022.1"/>
</dbReference>
<dbReference type="Pfam" id="PF04364">
    <property type="entry name" value="DNA_pol3_chi"/>
    <property type="match status" value="1"/>
</dbReference>
<dbReference type="InterPro" id="IPR007459">
    <property type="entry name" value="DNA_pol3_chi"/>
</dbReference>
<dbReference type="GO" id="GO:0006260">
    <property type="term" value="P:DNA replication"/>
    <property type="evidence" value="ECO:0007669"/>
    <property type="project" value="InterPro"/>
</dbReference>
<name>A0A1U7JE76_9HYPH</name>
<dbReference type="OrthoDB" id="9795973at2"/>
<sequence length="149" mass="17453">MSEVFFYQLSLFPLEKALPQMLQKCLDRDWPVAIQFGSQERCEAIDAHLWTYSEEAFLPHGTRKDGFEEAQPIYLTTEDDNPNEAVVRFVVDRAPMPDPAHYKRVVYMFNGQDPAALQEARQLWLEVKKTDHELTYWAQTDRGGWERKA</sequence>
<comment type="caution">
    <text evidence="1">The sequence shown here is derived from an EMBL/GenBank/DDBJ whole genome shotgun (WGS) entry which is preliminary data.</text>
</comment>
<reference evidence="1 2" key="1">
    <citation type="submission" date="2016-03" db="EMBL/GenBank/DDBJ databases">
        <title>Genome sequence of Nesiotobacter sp. nov., a moderately halophilic alphaproteobacterium isolated from the Yellow Sea, China.</title>
        <authorList>
            <person name="Zhang G."/>
            <person name="Zhang R."/>
        </authorList>
    </citation>
    <scope>NUCLEOTIDE SEQUENCE [LARGE SCALE GENOMIC DNA]</scope>
    <source>
        <strain evidence="1 2">WB1-6</strain>
    </source>
</reference>
<dbReference type="Gene3D" id="3.40.50.10110">
    <property type="entry name" value="DNA polymerase III subunit chi"/>
    <property type="match status" value="1"/>
</dbReference>
<dbReference type="Proteomes" id="UP000185783">
    <property type="component" value="Unassembled WGS sequence"/>
</dbReference>
<keyword evidence="2" id="KW-1185">Reference proteome</keyword>
<organism evidence="1 2">
    <name type="scientific">Pseudovibrio exalbescens</name>
    <dbReference type="NCBI Taxonomy" id="197461"/>
    <lineage>
        <taxon>Bacteria</taxon>
        <taxon>Pseudomonadati</taxon>
        <taxon>Pseudomonadota</taxon>
        <taxon>Alphaproteobacteria</taxon>
        <taxon>Hyphomicrobiales</taxon>
        <taxon>Stappiaceae</taxon>
        <taxon>Pseudovibrio</taxon>
    </lineage>
</organism>
<dbReference type="SUPFAM" id="SSF102400">
    <property type="entry name" value="DNA polymerase III chi subunit"/>
    <property type="match status" value="1"/>
</dbReference>
<dbReference type="STRING" id="197461.A3843_14645"/>
<proteinExistence type="predicted"/>
<dbReference type="GO" id="GO:0003887">
    <property type="term" value="F:DNA-directed DNA polymerase activity"/>
    <property type="evidence" value="ECO:0007669"/>
    <property type="project" value="InterPro"/>
</dbReference>
<dbReference type="GO" id="GO:0032298">
    <property type="term" value="P:positive regulation of DNA-templated DNA replication initiation"/>
    <property type="evidence" value="ECO:0007669"/>
    <property type="project" value="TreeGrafter"/>
</dbReference>
<dbReference type="InterPro" id="IPR036768">
    <property type="entry name" value="PolIII_chi_sf"/>
</dbReference>